<keyword evidence="5" id="KW-1185">Reference proteome</keyword>
<dbReference type="SUPFAM" id="SSF53474">
    <property type="entry name" value="alpha/beta-Hydrolases"/>
    <property type="match status" value="2"/>
</dbReference>
<feature type="domain" description="Carboxylesterase type B" evidence="3">
    <location>
        <begin position="458"/>
        <end position="884"/>
    </location>
</feature>
<dbReference type="InterPro" id="IPR002018">
    <property type="entry name" value="CarbesteraseB"/>
</dbReference>
<dbReference type="InterPro" id="IPR050309">
    <property type="entry name" value="Type-B_Carboxylest/Lipase"/>
</dbReference>
<dbReference type="Pfam" id="PF00135">
    <property type="entry name" value="COesterase"/>
    <property type="match status" value="2"/>
</dbReference>
<keyword evidence="1" id="KW-0325">Glycoprotein</keyword>
<gene>
    <name evidence="4" type="ORF">LNINA_LOCUS7005</name>
</gene>
<organism evidence="4 5">
    <name type="scientific">Leptosia nina</name>
    <dbReference type="NCBI Taxonomy" id="320188"/>
    <lineage>
        <taxon>Eukaryota</taxon>
        <taxon>Metazoa</taxon>
        <taxon>Ecdysozoa</taxon>
        <taxon>Arthropoda</taxon>
        <taxon>Hexapoda</taxon>
        <taxon>Insecta</taxon>
        <taxon>Pterygota</taxon>
        <taxon>Neoptera</taxon>
        <taxon>Endopterygota</taxon>
        <taxon>Lepidoptera</taxon>
        <taxon>Glossata</taxon>
        <taxon>Ditrysia</taxon>
        <taxon>Papilionoidea</taxon>
        <taxon>Pieridae</taxon>
        <taxon>Pierinae</taxon>
        <taxon>Leptosia</taxon>
    </lineage>
</organism>
<feature type="chain" id="PRO_5043718325" description="Carboxylesterase type B domain-containing protein" evidence="2">
    <location>
        <begin position="20"/>
        <end position="884"/>
    </location>
</feature>
<dbReference type="PANTHER" id="PTHR11559">
    <property type="entry name" value="CARBOXYLESTERASE"/>
    <property type="match status" value="1"/>
</dbReference>
<feature type="domain" description="Carboxylesterase type B" evidence="3">
    <location>
        <begin position="19"/>
        <end position="443"/>
    </location>
</feature>
<accession>A0AAV1JHL8</accession>
<evidence type="ECO:0000256" key="2">
    <source>
        <dbReference type="SAM" id="SignalP"/>
    </source>
</evidence>
<dbReference type="EMBL" id="CAVLEF010000009">
    <property type="protein sequence ID" value="CAK1547536.1"/>
    <property type="molecule type" value="Genomic_DNA"/>
</dbReference>
<reference evidence="4 5" key="1">
    <citation type="submission" date="2023-11" db="EMBL/GenBank/DDBJ databases">
        <authorList>
            <person name="Okamura Y."/>
        </authorList>
    </citation>
    <scope>NUCLEOTIDE SEQUENCE [LARGE SCALE GENOMIC DNA]</scope>
</reference>
<dbReference type="AlphaFoldDB" id="A0AAV1JHL8"/>
<dbReference type="Gene3D" id="3.40.50.1820">
    <property type="entry name" value="alpha/beta hydrolase"/>
    <property type="match status" value="2"/>
</dbReference>
<evidence type="ECO:0000313" key="4">
    <source>
        <dbReference type="EMBL" id="CAK1547536.1"/>
    </source>
</evidence>
<sequence length="884" mass="99232">MAHIILYCMLSLFVDISNQTIISMAQGKIRGVEQDAHISFVGVPYASIERNGRFKRAGGAPTWSGVRESRDPYCSARSEVQDCLQLDVHVPKTGKSLPILVWIKSTSGDYPPGHLVKEGIVVVTVRHRMGPVGFMCSNEDKIPGNAGIKDVVLALRWIRDNIVAFKGNPNRVVVAGQGLGAAMAETLTLSKMATGLYHGLILQSGTVLAPWAFNYNANDKTKYLQMTLNGTESILNSPITEVVAKSKELDVPYFPFGICIERSFKHEERLLSEAPFDSFVKGKIHSVPILTGYNTNEAYVFLSMLEDIKVVKKMTRDATFLLPMELQLSSEREIKSLTKRVSDMYFDDNTTMNSVLEYHRDAYFLSHIYRSANFHAVYAPVYFYQFSHSGNVGVEPETMLEKQGAAHSDELAYLFPSSDMEFDGDDAIIQRHLVQLWTNFVKQFVVGRGALLSRHWDVKTTQGIVRGYHKVNPSHFAFLGVPYARPPTGYDRFKAPSPPAVWDGIFEATHKVKCPQSETKGSENCLIINIFVPASKITNMPVLVYLHDGNYESGWGSFDPPSHFINEGLIIVTFNYRLGILGFLCLKTQYIPGNAGLKDQVAALYWIQKNILKFSGNPLDITVYGTGSGAVSIEILLLSGTSRNLFHKVILESGSVLSPSSVINDSIGMAFEAAQELGYEGEENIRDMENFFRKQPIINLVNVSVKFVPCIERNSIFSLLSNDPLKIMKSGNFHHIPMMITYSDSKEKEIITKSRQFSTVSENFKHLLPNNVALDDATREILVKVTKHFYFGNSVAQQDIVQSFIDYVNDIFMEYPVVTSAAYYAHKNDAVFLMRYVLREKGTSNIVKNNYGDIFKYVFANGIHEMNKMSDILRSIWINFIRLG</sequence>
<evidence type="ECO:0000259" key="3">
    <source>
        <dbReference type="Pfam" id="PF00135"/>
    </source>
</evidence>
<name>A0AAV1JHL8_9NEOP</name>
<dbReference type="Proteomes" id="UP001497472">
    <property type="component" value="Unassembled WGS sequence"/>
</dbReference>
<feature type="signal peptide" evidence="2">
    <location>
        <begin position="1"/>
        <end position="19"/>
    </location>
</feature>
<evidence type="ECO:0000313" key="5">
    <source>
        <dbReference type="Proteomes" id="UP001497472"/>
    </source>
</evidence>
<comment type="caution">
    <text evidence="4">The sequence shown here is derived from an EMBL/GenBank/DDBJ whole genome shotgun (WGS) entry which is preliminary data.</text>
</comment>
<dbReference type="InterPro" id="IPR029058">
    <property type="entry name" value="AB_hydrolase_fold"/>
</dbReference>
<proteinExistence type="predicted"/>
<protein>
    <recommendedName>
        <fullName evidence="3">Carboxylesterase type B domain-containing protein</fullName>
    </recommendedName>
</protein>
<keyword evidence="2" id="KW-0732">Signal</keyword>
<evidence type="ECO:0000256" key="1">
    <source>
        <dbReference type="ARBA" id="ARBA00023180"/>
    </source>
</evidence>